<keyword evidence="5" id="KW-0735">Signal-anchor</keyword>
<comment type="similarity">
    <text evidence="2">Belongs to the galactose-3-O-sulfotransferase family.</text>
</comment>
<dbReference type="GO" id="GO:0009247">
    <property type="term" value="P:glycolipid biosynthetic process"/>
    <property type="evidence" value="ECO:0007669"/>
    <property type="project" value="InterPro"/>
</dbReference>
<keyword evidence="8" id="KW-0472">Membrane</keyword>
<comment type="subcellular location">
    <subcellularLocation>
        <location evidence="1">Golgi apparatus membrane</location>
        <topology evidence="1">Single-pass type II membrane protein</topology>
    </subcellularLocation>
</comment>
<name>A0AA89BRM2_PINIB</name>
<dbReference type="GO" id="GO:0001733">
    <property type="term" value="F:galactosylceramide sulfotransferase activity"/>
    <property type="evidence" value="ECO:0007669"/>
    <property type="project" value="InterPro"/>
</dbReference>
<dbReference type="AlphaFoldDB" id="A0AA89BRM2"/>
<dbReference type="Gene3D" id="3.40.50.300">
    <property type="entry name" value="P-loop containing nucleotide triphosphate hydrolases"/>
    <property type="match status" value="1"/>
</dbReference>
<reference evidence="10" key="1">
    <citation type="submission" date="2019-08" db="EMBL/GenBank/DDBJ databases">
        <title>The improved chromosome-level genome for the pearl oyster Pinctada fucata martensii using PacBio sequencing and Hi-C.</title>
        <authorList>
            <person name="Zheng Z."/>
        </authorList>
    </citation>
    <scope>NUCLEOTIDE SEQUENCE</scope>
    <source>
        <strain evidence="10">ZZ-2019</strain>
        <tissue evidence="10">Adductor muscle</tissue>
    </source>
</reference>
<dbReference type="EMBL" id="VSWD01000009">
    <property type="protein sequence ID" value="KAK3092964.1"/>
    <property type="molecule type" value="Genomic_DNA"/>
</dbReference>
<keyword evidence="11" id="KW-1185">Reference proteome</keyword>
<gene>
    <name evidence="10" type="ORF">FSP39_009436</name>
</gene>
<evidence type="ECO:0000256" key="2">
    <source>
        <dbReference type="ARBA" id="ARBA00008124"/>
    </source>
</evidence>
<keyword evidence="7" id="KW-0333">Golgi apparatus</keyword>
<dbReference type="PANTHER" id="PTHR14647:SF87">
    <property type="entry name" value="PUTATIVE-RELATED"/>
    <property type="match status" value="1"/>
</dbReference>
<dbReference type="Pfam" id="PF06990">
    <property type="entry name" value="Gal-3-0_sulfotr"/>
    <property type="match status" value="1"/>
</dbReference>
<protein>
    <submittedName>
        <fullName evidence="10">Uncharacterized protein</fullName>
    </submittedName>
</protein>
<keyword evidence="4" id="KW-0812">Transmembrane</keyword>
<dbReference type="PANTHER" id="PTHR14647">
    <property type="entry name" value="GALACTOSE-3-O-SULFOTRANSFERASE"/>
    <property type="match status" value="1"/>
</dbReference>
<evidence type="ECO:0000256" key="1">
    <source>
        <dbReference type="ARBA" id="ARBA00004323"/>
    </source>
</evidence>
<evidence type="ECO:0000256" key="5">
    <source>
        <dbReference type="ARBA" id="ARBA00022968"/>
    </source>
</evidence>
<comment type="caution">
    <text evidence="10">The sequence shown here is derived from an EMBL/GenBank/DDBJ whole genome shotgun (WGS) entry which is preliminary data.</text>
</comment>
<evidence type="ECO:0000256" key="6">
    <source>
        <dbReference type="ARBA" id="ARBA00022989"/>
    </source>
</evidence>
<organism evidence="10 11">
    <name type="scientific">Pinctada imbricata</name>
    <name type="common">Atlantic pearl-oyster</name>
    <name type="synonym">Pinctada martensii</name>
    <dbReference type="NCBI Taxonomy" id="66713"/>
    <lineage>
        <taxon>Eukaryota</taxon>
        <taxon>Metazoa</taxon>
        <taxon>Spiralia</taxon>
        <taxon>Lophotrochozoa</taxon>
        <taxon>Mollusca</taxon>
        <taxon>Bivalvia</taxon>
        <taxon>Autobranchia</taxon>
        <taxon>Pteriomorphia</taxon>
        <taxon>Pterioida</taxon>
        <taxon>Pterioidea</taxon>
        <taxon>Pteriidae</taxon>
        <taxon>Pinctada</taxon>
    </lineage>
</organism>
<keyword evidence="9" id="KW-0325">Glycoprotein</keyword>
<dbReference type="InterPro" id="IPR009729">
    <property type="entry name" value="Gal-3-0_sulfotransfrase"/>
</dbReference>
<dbReference type="SUPFAM" id="SSF52540">
    <property type="entry name" value="P-loop containing nucleoside triphosphate hydrolases"/>
    <property type="match status" value="1"/>
</dbReference>
<evidence type="ECO:0000256" key="8">
    <source>
        <dbReference type="ARBA" id="ARBA00023136"/>
    </source>
</evidence>
<dbReference type="Proteomes" id="UP001186944">
    <property type="component" value="Unassembled WGS sequence"/>
</dbReference>
<evidence type="ECO:0000256" key="3">
    <source>
        <dbReference type="ARBA" id="ARBA00022679"/>
    </source>
</evidence>
<proteinExistence type="inferred from homology"/>
<evidence type="ECO:0000313" key="11">
    <source>
        <dbReference type="Proteomes" id="UP001186944"/>
    </source>
</evidence>
<sequence>MISDVNDVIRFKSFVSTHLSVTSEQLKDPSPLHDVDNVLMDKSLERKSLSLTSGQLKSYTKVKKITHLYFLRTPKGGSTTVSTLLGRFGYLNNLTFVLPNPNTYYIPLEKENGYLQEPKGEKYDLLIDHSRYNRGVLQRILPRDTKYIGLIREPLARFISAFIFIRHAQKVDFAVKIPGKDTNAAISWYLKNAANYTRKPGVKDSILNNLMISYFGFPIKEKKNANDRIIEEFLERIDAEFDLIIVLEYLDESLLLLKRMMFWSMKDIMYVKPLNTAIINKEDVLNSLTEDDRQRHKRHEFLDFALYRYFLKQIRRKILSEGMSFQKELEDYRSARAVVSKFCENHEQGEELQYTTKNFKEHFKVNFYDCYLMNIELNPLREMIRLSKRYPEWPLERKPQ</sequence>
<evidence type="ECO:0000256" key="4">
    <source>
        <dbReference type="ARBA" id="ARBA00022692"/>
    </source>
</evidence>
<evidence type="ECO:0000256" key="7">
    <source>
        <dbReference type="ARBA" id="ARBA00023034"/>
    </source>
</evidence>
<keyword evidence="6" id="KW-1133">Transmembrane helix</keyword>
<accession>A0AA89BRM2</accession>
<dbReference type="InterPro" id="IPR027417">
    <property type="entry name" value="P-loop_NTPase"/>
</dbReference>
<dbReference type="GO" id="GO:0000139">
    <property type="term" value="C:Golgi membrane"/>
    <property type="evidence" value="ECO:0007669"/>
    <property type="project" value="UniProtKB-SubCell"/>
</dbReference>
<evidence type="ECO:0000256" key="9">
    <source>
        <dbReference type="ARBA" id="ARBA00023180"/>
    </source>
</evidence>
<evidence type="ECO:0000313" key="10">
    <source>
        <dbReference type="EMBL" id="KAK3092964.1"/>
    </source>
</evidence>
<keyword evidence="3" id="KW-0808">Transferase</keyword>